<organism evidence="3 4">
    <name type="scientific">Parabacteroides johnsonii CL02T12C29</name>
    <dbReference type="NCBI Taxonomy" id="999419"/>
    <lineage>
        <taxon>Bacteria</taxon>
        <taxon>Pseudomonadati</taxon>
        <taxon>Bacteroidota</taxon>
        <taxon>Bacteroidia</taxon>
        <taxon>Bacteroidales</taxon>
        <taxon>Tannerellaceae</taxon>
        <taxon>Parabacteroides</taxon>
    </lineage>
</organism>
<accession>K5ZXX7</accession>
<dbReference type="EMBL" id="AGZP01000002">
    <property type="protein sequence ID" value="EKN16286.1"/>
    <property type="molecule type" value="Genomic_DNA"/>
</dbReference>
<dbReference type="eggNOG" id="COG1388">
    <property type="taxonomic scope" value="Bacteria"/>
</dbReference>
<dbReference type="InterPro" id="IPR011055">
    <property type="entry name" value="Dup_hybrid_motif"/>
</dbReference>
<dbReference type="Pfam" id="PF01476">
    <property type="entry name" value="LysM"/>
    <property type="match status" value="2"/>
</dbReference>
<dbReference type="CDD" id="cd00118">
    <property type="entry name" value="LysM"/>
    <property type="match status" value="2"/>
</dbReference>
<evidence type="ECO:0000313" key="4">
    <source>
        <dbReference type="Proteomes" id="UP000001218"/>
    </source>
</evidence>
<feature type="domain" description="LysM" evidence="2">
    <location>
        <begin position="272"/>
        <end position="316"/>
    </location>
</feature>
<evidence type="ECO:0000259" key="1">
    <source>
        <dbReference type="PROSITE" id="PS50943"/>
    </source>
</evidence>
<protein>
    <recommendedName>
        <fullName evidence="5">LysM domain-containing protein</fullName>
    </recommendedName>
</protein>
<dbReference type="OrthoDB" id="9805070at2"/>
<dbReference type="eggNOG" id="COG0739">
    <property type="taxonomic scope" value="Bacteria"/>
</dbReference>
<evidence type="ECO:0008006" key="5">
    <source>
        <dbReference type="Google" id="ProtNLM"/>
    </source>
</evidence>
<dbReference type="InterPro" id="IPR016047">
    <property type="entry name" value="M23ase_b-sheet_dom"/>
</dbReference>
<dbReference type="InterPro" id="IPR036779">
    <property type="entry name" value="LysM_dom_sf"/>
</dbReference>
<reference evidence="3 4" key="1">
    <citation type="submission" date="2012-02" db="EMBL/GenBank/DDBJ databases">
        <title>The Genome Sequence of Parabacteroides johnsonii CL02T12C29.</title>
        <authorList>
            <consortium name="The Broad Institute Genome Sequencing Platform"/>
            <person name="Earl A."/>
            <person name="Ward D."/>
            <person name="Feldgarden M."/>
            <person name="Gevers D."/>
            <person name="Zitomersky N.L."/>
            <person name="Coyne M.J."/>
            <person name="Comstock L.E."/>
            <person name="Young S.K."/>
            <person name="Zeng Q."/>
            <person name="Gargeya S."/>
            <person name="Fitzgerald M."/>
            <person name="Haas B."/>
            <person name="Abouelleil A."/>
            <person name="Alvarado L."/>
            <person name="Arachchi H.M."/>
            <person name="Berlin A."/>
            <person name="Chapman S.B."/>
            <person name="Gearin G."/>
            <person name="Goldberg J."/>
            <person name="Griggs A."/>
            <person name="Gujja S."/>
            <person name="Hansen M."/>
            <person name="Heiman D."/>
            <person name="Howarth C."/>
            <person name="Larimer J."/>
            <person name="Lui A."/>
            <person name="MacDonald P.J.P."/>
            <person name="McCowen C."/>
            <person name="Montmayeur A."/>
            <person name="Murphy C."/>
            <person name="Neiman D."/>
            <person name="Pearson M."/>
            <person name="Priest M."/>
            <person name="Roberts A."/>
            <person name="Saif S."/>
            <person name="Shea T."/>
            <person name="Sisk P."/>
            <person name="Stolte C."/>
            <person name="Sykes S."/>
            <person name="Wortman J."/>
            <person name="Nusbaum C."/>
            <person name="Birren B."/>
        </authorList>
    </citation>
    <scope>NUCLEOTIDE SEQUENCE [LARGE SCALE GENOMIC DNA]</scope>
    <source>
        <strain evidence="3 4">CL02T12C29</strain>
    </source>
</reference>
<dbReference type="Proteomes" id="UP000001218">
    <property type="component" value="Unassembled WGS sequence"/>
</dbReference>
<evidence type="ECO:0000259" key="2">
    <source>
        <dbReference type="PROSITE" id="PS51782"/>
    </source>
</evidence>
<dbReference type="GO" id="GO:0004222">
    <property type="term" value="F:metalloendopeptidase activity"/>
    <property type="evidence" value="ECO:0007669"/>
    <property type="project" value="TreeGrafter"/>
</dbReference>
<dbReference type="PROSITE" id="PS51782">
    <property type="entry name" value="LYSM"/>
    <property type="match status" value="2"/>
</dbReference>
<dbReference type="PROSITE" id="PS50943">
    <property type="entry name" value="HTH_CROC1"/>
    <property type="match status" value="1"/>
</dbReference>
<dbReference type="SUPFAM" id="SSF51261">
    <property type="entry name" value="Duplicated hybrid motif"/>
    <property type="match status" value="1"/>
</dbReference>
<evidence type="ECO:0000313" key="3">
    <source>
        <dbReference type="EMBL" id="EKN16286.1"/>
    </source>
</evidence>
<sequence>MKIRALLFICCTTILVSAVEAKIKEDKGTPKQIVHIKKMDKRVSELMADRVNIRKNMELKELATLSEIEMEEKENLMFPADELYGSNWENRWVDPFRGTAKVNFPDSFAIDCSSFVYPIAIDSMARITSKYGPRRRRMHKGIDLKVLKGDTIRAAFNGKVRIKAFERRGYGYYVVLRHPNGLETIYGHLSKILVEENQIVRAGETIGLGGNTGRSTGSHLHFETRFLGQAINPAEIIDFENGVPHQDTYVFHNIKINGRRSNIYTSSSDRMVYHRVKSGDTLGKIARIYGTSVNELCRLNGLKSTSVLRIGQSIRCSAGAVASAKAGTSKPTASASVKQTVKTTVAADAATVASINRTSNAGQQGATPVYHRVKSGDTLGAIAVKYGTTVSKLCELNGITKTTILKLGRSLRCS</sequence>
<gene>
    <name evidence="3" type="ORF">HMPREF1077_00033</name>
</gene>
<comment type="caution">
    <text evidence="3">The sequence shown here is derived from an EMBL/GenBank/DDBJ whole genome shotgun (WGS) entry which is preliminary data.</text>
</comment>
<dbReference type="Gene3D" id="3.10.350.10">
    <property type="entry name" value="LysM domain"/>
    <property type="match status" value="2"/>
</dbReference>
<name>K5ZXX7_9BACT</name>
<dbReference type="InterPro" id="IPR050570">
    <property type="entry name" value="Cell_wall_metabolism_enzyme"/>
</dbReference>
<dbReference type="Gene3D" id="2.70.70.10">
    <property type="entry name" value="Glucose Permease (Domain IIA)"/>
    <property type="match status" value="1"/>
</dbReference>
<proteinExistence type="predicted"/>
<dbReference type="InterPro" id="IPR001387">
    <property type="entry name" value="Cro/C1-type_HTH"/>
</dbReference>
<dbReference type="RefSeq" id="WP_008153942.1">
    <property type="nucleotide sequence ID" value="NZ_JH976465.1"/>
</dbReference>
<feature type="domain" description="LysM" evidence="2">
    <location>
        <begin position="369"/>
        <end position="413"/>
    </location>
</feature>
<dbReference type="Pfam" id="PF01551">
    <property type="entry name" value="Peptidase_M23"/>
    <property type="match status" value="1"/>
</dbReference>
<dbReference type="InterPro" id="IPR018392">
    <property type="entry name" value="LysM"/>
</dbReference>
<dbReference type="CDD" id="cd12797">
    <property type="entry name" value="M23_peptidase"/>
    <property type="match status" value="1"/>
</dbReference>
<dbReference type="AlphaFoldDB" id="K5ZXX7"/>
<dbReference type="SUPFAM" id="SSF54106">
    <property type="entry name" value="LysM domain"/>
    <property type="match status" value="2"/>
</dbReference>
<dbReference type="HOGENOM" id="CLU_054747_1_0_10"/>
<feature type="domain" description="HTH cro/C1-type" evidence="1">
    <location>
        <begin position="278"/>
        <end position="296"/>
    </location>
</feature>
<dbReference type="PANTHER" id="PTHR21666">
    <property type="entry name" value="PEPTIDASE-RELATED"/>
    <property type="match status" value="1"/>
</dbReference>
<dbReference type="SMART" id="SM00257">
    <property type="entry name" value="LysM"/>
    <property type="match status" value="2"/>
</dbReference>
<dbReference type="PATRIC" id="fig|999419.3.peg.29"/>
<dbReference type="PANTHER" id="PTHR21666:SF270">
    <property type="entry name" value="MUREIN HYDROLASE ACTIVATOR ENVC"/>
    <property type="match status" value="1"/>
</dbReference>